<dbReference type="AlphaFoldDB" id="A0AAD5MI08"/>
<evidence type="ECO:0000256" key="3">
    <source>
        <dbReference type="PROSITE-ProRule" id="PRU00221"/>
    </source>
</evidence>
<evidence type="ECO:0000313" key="4">
    <source>
        <dbReference type="EMBL" id="KAJ1358565.1"/>
    </source>
</evidence>
<dbReference type="PANTHER" id="PTHR19853">
    <property type="entry name" value="WD REPEAT CONTAINING PROTEIN 3 WDR3"/>
    <property type="match status" value="1"/>
</dbReference>
<keyword evidence="2" id="KW-0677">Repeat</keyword>
<keyword evidence="5" id="KW-1185">Reference proteome</keyword>
<dbReference type="GO" id="GO:0034388">
    <property type="term" value="C:Pwp2p-containing subcomplex of 90S preribosome"/>
    <property type="evidence" value="ECO:0007669"/>
    <property type="project" value="TreeGrafter"/>
</dbReference>
<dbReference type="Gene3D" id="2.130.10.10">
    <property type="entry name" value="YVTN repeat-like/Quinoprotein amine dehydrogenase"/>
    <property type="match status" value="2"/>
</dbReference>
<evidence type="ECO:0008006" key="6">
    <source>
        <dbReference type="Google" id="ProtNLM"/>
    </source>
</evidence>
<organism evidence="4 5">
    <name type="scientific">Parelaphostrongylus tenuis</name>
    <name type="common">Meningeal worm</name>
    <dbReference type="NCBI Taxonomy" id="148309"/>
    <lineage>
        <taxon>Eukaryota</taxon>
        <taxon>Metazoa</taxon>
        <taxon>Ecdysozoa</taxon>
        <taxon>Nematoda</taxon>
        <taxon>Chromadorea</taxon>
        <taxon>Rhabditida</taxon>
        <taxon>Rhabditina</taxon>
        <taxon>Rhabditomorpha</taxon>
        <taxon>Strongyloidea</taxon>
        <taxon>Metastrongylidae</taxon>
        <taxon>Parelaphostrongylus</taxon>
    </lineage>
</organism>
<dbReference type="PROSITE" id="PS00678">
    <property type="entry name" value="WD_REPEATS_1"/>
    <property type="match status" value="1"/>
</dbReference>
<accession>A0AAD5MI08</accession>
<dbReference type="InterPro" id="IPR036322">
    <property type="entry name" value="WD40_repeat_dom_sf"/>
</dbReference>
<dbReference type="EMBL" id="JAHQIW010003404">
    <property type="protein sequence ID" value="KAJ1358565.1"/>
    <property type="molecule type" value="Genomic_DNA"/>
</dbReference>
<proteinExistence type="predicted"/>
<dbReference type="GO" id="GO:0030515">
    <property type="term" value="F:snoRNA binding"/>
    <property type="evidence" value="ECO:0007669"/>
    <property type="project" value="TreeGrafter"/>
</dbReference>
<sequence>MGITKDYLRYVHSGSCGCVASANGEICSIDAKICAVTACENINFYNLRTNEKVNEIAESTSDANCMGLSRDKRWLAVGYADGAIRLFDRQANDAANVIFSGHKKGVSCLAFSSDGLTLASGGKDCAVILWDIVSESGLFRLNGHKGPITHLTFARNDQFLLSSSKDCLIKFWSIRSQSCFYSLFDCRSEVYSFSLLLDESMILLASGEAELLVYELIWLEDGKLSSSDASDEPENKKQLSLERPTDEISIDDMANRYVRVNVRGKLLRQGKGRALQLAVSPDERFVLCLGSDKIVDVYRVFTEAEASKRLLKKLKNARKRMAIGTTTSKVNEEDVKKDITIAITRIGEYRPTSKLKWADFTPVYKTEEDGAMQYSVFLLISRIELISSSPCIK</sequence>
<dbReference type="InterPro" id="IPR001680">
    <property type="entry name" value="WD40_rpt"/>
</dbReference>
<dbReference type="GO" id="GO:0032040">
    <property type="term" value="C:small-subunit processome"/>
    <property type="evidence" value="ECO:0007669"/>
    <property type="project" value="TreeGrafter"/>
</dbReference>
<dbReference type="PROSITE" id="PS50294">
    <property type="entry name" value="WD_REPEATS_REGION"/>
    <property type="match status" value="2"/>
</dbReference>
<gene>
    <name evidence="4" type="ORF">KIN20_017030</name>
</gene>
<evidence type="ECO:0000256" key="2">
    <source>
        <dbReference type="ARBA" id="ARBA00022737"/>
    </source>
</evidence>
<feature type="repeat" description="WD" evidence="3">
    <location>
        <begin position="99"/>
        <end position="140"/>
    </location>
</feature>
<feature type="repeat" description="WD" evidence="3">
    <location>
        <begin position="141"/>
        <end position="182"/>
    </location>
</feature>
<reference evidence="4" key="1">
    <citation type="submission" date="2021-06" db="EMBL/GenBank/DDBJ databases">
        <title>Parelaphostrongylus tenuis whole genome reference sequence.</title>
        <authorList>
            <person name="Garwood T.J."/>
            <person name="Larsen P.A."/>
            <person name="Fountain-Jones N.M."/>
            <person name="Garbe J.R."/>
            <person name="Macchietto M.G."/>
            <person name="Kania S.A."/>
            <person name="Gerhold R.W."/>
            <person name="Richards J.E."/>
            <person name="Wolf T.M."/>
        </authorList>
    </citation>
    <scope>NUCLEOTIDE SEQUENCE</scope>
    <source>
        <strain evidence="4">MNPRO001-30</strain>
        <tissue evidence="4">Meninges</tissue>
    </source>
</reference>
<dbReference type="PROSITE" id="PS50082">
    <property type="entry name" value="WD_REPEATS_2"/>
    <property type="match status" value="2"/>
</dbReference>
<comment type="caution">
    <text evidence="4">The sequence shown here is derived from an EMBL/GenBank/DDBJ whole genome shotgun (WGS) entry which is preliminary data.</text>
</comment>
<dbReference type="SUPFAM" id="SSF50978">
    <property type="entry name" value="WD40 repeat-like"/>
    <property type="match status" value="1"/>
</dbReference>
<dbReference type="SMART" id="SM00320">
    <property type="entry name" value="WD40"/>
    <property type="match status" value="5"/>
</dbReference>
<dbReference type="InterPro" id="IPR019775">
    <property type="entry name" value="WD40_repeat_CS"/>
</dbReference>
<dbReference type="InterPro" id="IPR015943">
    <property type="entry name" value="WD40/YVTN_repeat-like_dom_sf"/>
</dbReference>
<dbReference type="InterPro" id="IPR051570">
    <property type="entry name" value="TBC1_cilium_biogenesis"/>
</dbReference>
<dbReference type="Pfam" id="PF25173">
    <property type="entry name" value="Beta-prop_WDR3_1st"/>
    <property type="match status" value="1"/>
</dbReference>
<dbReference type="PANTHER" id="PTHR19853:SF0">
    <property type="entry name" value="WD REPEAT-CONTAINING PROTEIN 3"/>
    <property type="match status" value="1"/>
</dbReference>
<keyword evidence="1 3" id="KW-0853">WD repeat</keyword>
<evidence type="ECO:0000313" key="5">
    <source>
        <dbReference type="Proteomes" id="UP001196413"/>
    </source>
</evidence>
<evidence type="ECO:0000256" key="1">
    <source>
        <dbReference type="ARBA" id="ARBA00022574"/>
    </source>
</evidence>
<protein>
    <recommendedName>
        <fullName evidence="6">WD_REPEATS_REGION domain-containing protein</fullName>
    </recommendedName>
</protein>
<dbReference type="GO" id="GO:0030490">
    <property type="term" value="P:maturation of SSU-rRNA"/>
    <property type="evidence" value="ECO:0007669"/>
    <property type="project" value="TreeGrafter"/>
</dbReference>
<dbReference type="Proteomes" id="UP001196413">
    <property type="component" value="Unassembled WGS sequence"/>
</dbReference>
<name>A0AAD5MI08_PARTN</name>